<dbReference type="SUPFAM" id="SSF56235">
    <property type="entry name" value="N-terminal nucleophile aminohydrolases (Ntn hydrolases)"/>
    <property type="match status" value="1"/>
</dbReference>
<dbReference type="PANTHER" id="PTHR43881">
    <property type="entry name" value="GAMMA-GLUTAMYLTRANSPEPTIDASE (AFU_ORTHOLOGUE AFUA_4G13580)"/>
    <property type="match status" value="1"/>
</dbReference>
<keyword evidence="2" id="KW-1185">Reference proteome</keyword>
<dbReference type="InterPro" id="IPR043137">
    <property type="entry name" value="GGT_ssub_C"/>
</dbReference>
<evidence type="ECO:0000313" key="1">
    <source>
        <dbReference type="EMBL" id="ROO87234.1"/>
    </source>
</evidence>
<dbReference type="OrthoDB" id="9781342at2"/>
<gene>
    <name evidence="1" type="ORF">EDD29_4828</name>
</gene>
<sequence length="596" mass="60743">MTIAQGFEQPLTPAARGAGMGGGVVPGVFAGAESMRPTLLGERWAVVAGHPLVSQVAAEILGRGGNAVDAGVAAGLASNVVQADMANFGGIAPVLVRTAGSATAHSVAGVGRWGRAATLDAMLARHGGKLPLGGAPSIVPGAPSGWITTLREFGTLSFAEAAAPAIELAEEGFPLDVRTAHSLTVMGRGFSQWESSRAVYWPEGRAPRPGERLTQPELGALLRSLADAETAAIGAGAGRDGGLRAAHDAFYRGEPARRIAEFVTAAGGFLDVGDLASFTAEVGEAPAVRFGDRTVHVTPAWSQGLIVAQALGVLGGHDLAAAGHNSETYLHLVTEALKLAFAERERHYGDPAHTAADPADLLAPARLDALRARIGHRALPDLPAPDDGRPRIGSTTAIVVMDADGNAFASSPSDTADGAPLIPGLGILCSPRGVQSRLVAGHPNVIAPGKRPCVTPAAMITLTDRPGGGEPAVGALACPGGDVIVQAMLQAFLNDAVFGMTAQQAVEAPRVFGSSFPGGFHPHPSGGGLLLVEDRIPAAVRDALAARGHLVRPWPAYEFDAGSVQTVGDLVPPSLDGRRVLAAGADPRRSAYAAAR</sequence>
<dbReference type="EMBL" id="RJKE01000001">
    <property type="protein sequence ID" value="ROO87234.1"/>
    <property type="molecule type" value="Genomic_DNA"/>
</dbReference>
<reference evidence="1 2" key="1">
    <citation type="submission" date="2018-11" db="EMBL/GenBank/DDBJ databases">
        <title>Sequencing the genomes of 1000 actinobacteria strains.</title>
        <authorList>
            <person name="Klenk H.-P."/>
        </authorList>
    </citation>
    <scope>NUCLEOTIDE SEQUENCE [LARGE SCALE GENOMIC DNA]</scope>
    <source>
        <strain evidence="1 2">DSM 44254</strain>
    </source>
</reference>
<dbReference type="InterPro" id="IPR029055">
    <property type="entry name" value="Ntn_hydrolases_N"/>
</dbReference>
<dbReference type="Gene3D" id="3.60.20.40">
    <property type="match status" value="1"/>
</dbReference>
<proteinExistence type="predicted"/>
<comment type="caution">
    <text evidence="1">The sequence shown here is derived from an EMBL/GenBank/DDBJ whole genome shotgun (WGS) entry which is preliminary data.</text>
</comment>
<dbReference type="RefSeq" id="WP_148086067.1">
    <property type="nucleotide sequence ID" value="NZ_RJKE01000001.1"/>
</dbReference>
<name>A0A3N1D142_9ACTN</name>
<dbReference type="InterPro" id="IPR043138">
    <property type="entry name" value="GGT_lsub"/>
</dbReference>
<dbReference type="Gene3D" id="1.10.246.130">
    <property type="match status" value="1"/>
</dbReference>
<dbReference type="GO" id="GO:0016740">
    <property type="term" value="F:transferase activity"/>
    <property type="evidence" value="ECO:0007669"/>
    <property type="project" value="UniProtKB-KW"/>
</dbReference>
<accession>A0A3N1D142</accession>
<evidence type="ECO:0000313" key="2">
    <source>
        <dbReference type="Proteomes" id="UP000272400"/>
    </source>
</evidence>
<dbReference type="AlphaFoldDB" id="A0A3N1D142"/>
<dbReference type="Proteomes" id="UP000272400">
    <property type="component" value="Unassembled WGS sequence"/>
</dbReference>
<protein>
    <submittedName>
        <fullName evidence="1">Gamma-glutamyltransferase 2</fullName>
    </submittedName>
</protein>
<dbReference type="Pfam" id="PF01019">
    <property type="entry name" value="G_glu_transpept"/>
    <property type="match status" value="1"/>
</dbReference>
<dbReference type="PRINTS" id="PR01210">
    <property type="entry name" value="GGTRANSPTASE"/>
</dbReference>
<dbReference type="InterPro" id="IPR052896">
    <property type="entry name" value="GGT-like_enzyme"/>
</dbReference>
<dbReference type="PANTHER" id="PTHR43881:SF1">
    <property type="entry name" value="GAMMA-GLUTAMYLTRANSPEPTIDASE (AFU_ORTHOLOGUE AFUA_4G13580)"/>
    <property type="match status" value="1"/>
</dbReference>
<keyword evidence="1" id="KW-0808">Transferase</keyword>
<organism evidence="1 2">
    <name type="scientific">Actinocorallia herbida</name>
    <dbReference type="NCBI Taxonomy" id="58109"/>
    <lineage>
        <taxon>Bacteria</taxon>
        <taxon>Bacillati</taxon>
        <taxon>Actinomycetota</taxon>
        <taxon>Actinomycetes</taxon>
        <taxon>Streptosporangiales</taxon>
        <taxon>Thermomonosporaceae</taxon>
        <taxon>Actinocorallia</taxon>
    </lineage>
</organism>